<keyword evidence="5" id="KW-0406">Ion transport</keyword>
<dbReference type="Proteomes" id="UP000186883">
    <property type="component" value="Unassembled WGS sequence"/>
</dbReference>
<accession>A0A154MT17</accession>
<evidence type="ECO:0000313" key="10">
    <source>
        <dbReference type="EMBL" id="OKA08275.1"/>
    </source>
</evidence>
<evidence type="ECO:0000256" key="4">
    <source>
        <dbReference type="ARBA" id="ARBA00022989"/>
    </source>
</evidence>
<protein>
    <submittedName>
        <fullName evidence="10">Cation/H(+) antiporter</fullName>
    </submittedName>
    <submittedName>
        <fullName evidence="9">Potassium transporter</fullName>
    </submittedName>
</protein>
<dbReference type="EMBL" id="LOBU02000012">
    <property type="protein sequence ID" value="OKA08275.1"/>
    <property type="molecule type" value="Genomic_DNA"/>
</dbReference>
<dbReference type="InterPro" id="IPR038770">
    <property type="entry name" value="Na+/solute_symporter_sf"/>
</dbReference>
<feature type="transmembrane region" description="Helical" evidence="7">
    <location>
        <begin position="6"/>
        <end position="23"/>
    </location>
</feature>
<evidence type="ECO:0000256" key="5">
    <source>
        <dbReference type="ARBA" id="ARBA00023065"/>
    </source>
</evidence>
<dbReference type="OrthoDB" id="9793589at2"/>
<evidence type="ECO:0000313" key="12">
    <source>
        <dbReference type="Proteomes" id="UP000186883"/>
    </source>
</evidence>
<evidence type="ECO:0000313" key="11">
    <source>
        <dbReference type="Proteomes" id="UP000076321"/>
    </source>
</evidence>
<comment type="caution">
    <text evidence="9">The sequence shown here is derived from an EMBL/GenBank/DDBJ whole genome shotgun (WGS) entry which is preliminary data.</text>
</comment>
<dbReference type="RefSeq" id="WP_061984878.1">
    <property type="nucleotide sequence ID" value="NZ_FOPQ01000034.1"/>
</dbReference>
<feature type="transmembrane region" description="Helical" evidence="7">
    <location>
        <begin position="238"/>
        <end position="264"/>
    </location>
</feature>
<dbReference type="GO" id="GO:0016020">
    <property type="term" value="C:membrane"/>
    <property type="evidence" value="ECO:0007669"/>
    <property type="project" value="UniProtKB-SubCell"/>
</dbReference>
<evidence type="ECO:0000313" key="9">
    <source>
        <dbReference type="EMBL" id="KZB87436.1"/>
    </source>
</evidence>
<feature type="transmembrane region" description="Helical" evidence="7">
    <location>
        <begin position="314"/>
        <end position="336"/>
    </location>
</feature>
<keyword evidence="2" id="KW-0813">Transport</keyword>
<feature type="transmembrane region" description="Helical" evidence="7">
    <location>
        <begin position="99"/>
        <end position="122"/>
    </location>
</feature>
<keyword evidence="6 7" id="KW-0472">Membrane</keyword>
<feature type="transmembrane region" description="Helical" evidence="7">
    <location>
        <begin position="284"/>
        <end position="307"/>
    </location>
</feature>
<name>A0A154MT17_9PSEU</name>
<evidence type="ECO:0000256" key="6">
    <source>
        <dbReference type="ARBA" id="ARBA00023136"/>
    </source>
</evidence>
<dbReference type="PANTHER" id="PTHR32468:SF0">
    <property type="entry name" value="K(+)_H(+) ANTIPORTER 1"/>
    <property type="match status" value="1"/>
</dbReference>
<dbReference type="PANTHER" id="PTHR32468">
    <property type="entry name" value="CATION/H + ANTIPORTER"/>
    <property type="match status" value="1"/>
</dbReference>
<dbReference type="Pfam" id="PF00999">
    <property type="entry name" value="Na_H_Exchanger"/>
    <property type="match status" value="1"/>
</dbReference>
<evidence type="ECO:0000256" key="2">
    <source>
        <dbReference type="ARBA" id="ARBA00022448"/>
    </source>
</evidence>
<keyword evidence="4 7" id="KW-1133">Transmembrane helix</keyword>
<evidence type="ECO:0000256" key="7">
    <source>
        <dbReference type="SAM" id="Phobius"/>
    </source>
</evidence>
<dbReference type="Proteomes" id="UP000076321">
    <property type="component" value="Unassembled WGS sequence"/>
</dbReference>
<dbReference type="AlphaFoldDB" id="A0A154MT17"/>
<reference evidence="10 12" key="2">
    <citation type="submission" date="2016-11" db="EMBL/GenBank/DDBJ databases">
        <title>Genome sequencing of Amycolatopsis regifaucium.</title>
        <authorList>
            <person name="Mayilraj S."/>
            <person name="Kaur N."/>
        </authorList>
    </citation>
    <scope>NUCLEOTIDE SEQUENCE [LARGE SCALE GENOMIC DNA]</scope>
    <source>
        <strain evidence="10 12">GY080</strain>
    </source>
</reference>
<evidence type="ECO:0000256" key="3">
    <source>
        <dbReference type="ARBA" id="ARBA00022692"/>
    </source>
</evidence>
<keyword evidence="3 7" id="KW-0812">Transmembrane</keyword>
<evidence type="ECO:0000259" key="8">
    <source>
        <dbReference type="Pfam" id="PF00999"/>
    </source>
</evidence>
<dbReference type="Gene3D" id="1.20.1530.20">
    <property type="match status" value="1"/>
</dbReference>
<feature type="transmembrane region" description="Helical" evidence="7">
    <location>
        <begin position="196"/>
        <end position="218"/>
    </location>
</feature>
<feature type="domain" description="Cation/H+ exchanger transmembrane" evidence="8">
    <location>
        <begin position="19"/>
        <end position="399"/>
    </location>
</feature>
<comment type="subcellular location">
    <subcellularLocation>
        <location evidence="1">Membrane</location>
        <topology evidence="1">Multi-pass membrane protein</topology>
    </subcellularLocation>
</comment>
<proteinExistence type="predicted"/>
<dbReference type="EMBL" id="LQCI01000003">
    <property type="protein sequence ID" value="KZB87436.1"/>
    <property type="molecule type" value="Genomic_DNA"/>
</dbReference>
<dbReference type="InterPro" id="IPR050794">
    <property type="entry name" value="CPA2_transporter"/>
</dbReference>
<gene>
    <name evidence="10" type="ORF">ATP06_0213395</name>
    <name evidence="9" type="ORF">AVL48_22620</name>
</gene>
<feature type="transmembrane region" description="Helical" evidence="7">
    <location>
        <begin position="66"/>
        <end position="87"/>
    </location>
</feature>
<organism evidence="9 11">
    <name type="scientific">Amycolatopsis regifaucium</name>
    <dbReference type="NCBI Taxonomy" id="546365"/>
    <lineage>
        <taxon>Bacteria</taxon>
        <taxon>Bacillati</taxon>
        <taxon>Actinomycetota</taxon>
        <taxon>Actinomycetes</taxon>
        <taxon>Pseudonocardiales</taxon>
        <taxon>Pseudonocardiaceae</taxon>
        <taxon>Amycolatopsis</taxon>
    </lineage>
</organism>
<evidence type="ECO:0000256" key="1">
    <source>
        <dbReference type="ARBA" id="ARBA00004141"/>
    </source>
</evidence>
<dbReference type="GO" id="GO:1902600">
    <property type="term" value="P:proton transmembrane transport"/>
    <property type="evidence" value="ECO:0007669"/>
    <property type="project" value="InterPro"/>
</dbReference>
<feature type="transmembrane region" description="Helical" evidence="7">
    <location>
        <begin position="169"/>
        <end position="190"/>
    </location>
</feature>
<feature type="transmembrane region" description="Helical" evidence="7">
    <location>
        <begin position="134"/>
        <end position="157"/>
    </location>
</feature>
<dbReference type="InterPro" id="IPR006153">
    <property type="entry name" value="Cation/H_exchanger_TM"/>
</dbReference>
<feature type="transmembrane region" description="Helical" evidence="7">
    <location>
        <begin position="35"/>
        <end position="54"/>
    </location>
</feature>
<feature type="transmembrane region" description="Helical" evidence="7">
    <location>
        <begin position="376"/>
        <end position="399"/>
    </location>
</feature>
<reference evidence="9 11" key="1">
    <citation type="submission" date="2015-12" db="EMBL/GenBank/DDBJ databases">
        <title>Amycolatopsis regifaucium genome sequencing and assembly.</title>
        <authorList>
            <person name="Mayilraj S."/>
        </authorList>
    </citation>
    <scope>NUCLEOTIDE SEQUENCE [LARGE SCALE GENOMIC DNA]</scope>
    <source>
        <strain evidence="9 11">GY080</strain>
    </source>
</reference>
<keyword evidence="12" id="KW-1185">Reference proteome</keyword>
<dbReference type="GO" id="GO:0015297">
    <property type="term" value="F:antiporter activity"/>
    <property type="evidence" value="ECO:0007669"/>
    <property type="project" value="InterPro"/>
</dbReference>
<sequence>MAIEPITRFLLAVGAILLVSHFCGEVLRRIGQPPVLGEIVGGLLLGPSVLGLIWPSAGTWLFPADVLSSLDRAAQLGLVVFMFLLGCELRTDRIERKSLVGAVILGGMGLPFAAGIGVAFAAASVLAGADAPKAGYVLFFALALAITALPVLARILVDLDLDRTGLGALSLTSAAIGDGIAWLTLTLILVGTGQHGGGNVVMTAILAVVLVVFTQLVVRRILGRLVTRIESDKVMTVLLLVGAIGFAVLTQLLGLHALLGAFLFGTAVPRDCPVVERISAQLRGFTLVVLLPLFFALVGLSTSIGLLGTDLSHWLLFAGILLVAQLTKFIGAGGAARLAGLPGRQAIQLGTLMNCRGVTELVVATIGLKYGLINQLGFTILVLVAVVTTAVTGPLMRFLTRREKAAAKPEIFEIVGN</sequence>